<dbReference type="KEGG" id="eaj:Q3M24_01790"/>
<gene>
    <name evidence="1" type="ORF">Q3M24_01790</name>
</gene>
<accession>A0AAU8LX97</accession>
<reference evidence="1" key="2">
    <citation type="submission" date="2024-06" db="EMBL/GenBank/DDBJ databases">
        <authorList>
            <person name="Plum-Jensen L.E."/>
            <person name="Schramm A."/>
            <person name="Marshall I.P.G."/>
        </authorList>
    </citation>
    <scope>NUCLEOTIDE SEQUENCE</scope>
    <source>
        <strain evidence="1">Rat1</strain>
    </source>
</reference>
<protein>
    <recommendedName>
        <fullName evidence="2">CGNR zinc finger domain-containing protein</fullName>
    </recommendedName>
</protein>
<proteinExistence type="predicted"/>
<name>A0AAU8LX97_9BACT</name>
<evidence type="ECO:0008006" key="2">
    <source>
        <dbReference type="Google" id="ProtNLM"/>
    </source>
</evidence>
<dbReference type="EMBL" id="CP159373">
    <property type="protein sequence ID" value="XCN73509.1"/>
    <property type="molecule type" value="Genomic_DNA"/>
</dbReference>
<organism evidence="1">
    <name type="scientific">Candidatus Electrothrix aestuarii</name>
    <dbReference type="NCBI Taxonomy" id="3062594"/>
    <lineage>
        <taxon>Bacteria</taxon>
        <taxon>Pseudomonadati</taxon>
        <taxon>Thermodesulfobacteriota</taxon>
        <taxon>Desulfobulbia</taxon>
        <taxon>Desulfobulbales</taxon>
        <taxon>Desulfobulbaceae</taxon>
        <taxon>Candidatus Electrothrix</taxon>
    </lineage>
</organism>
<dbReference type="AlphaFoldDB" id="A0AAU8LX97"/>
<sequence>MAKKKTDWAVMVEYGKWLENFFSKELSVLDIKGLYKDALKIIGLQYDIPPDHPFFNLLPSFEEKNIQNIKPETIQKLIDAGTEDSMEGRGEGIFYKQLYDMVDMRENVLDLLFMIAGVEDAPWDYLFIEQLETIDEDPPIAQEARPFRIKIHELLKSYSGIGDNLRIIDNRIIQTKAFLDPDAIFSDSELWDDSPPHVFPVKELTLFKGKLYWYSVISRMLLDFLLLGGQQYCGFCKYCGKFFIAERKGRKKFCSDSCRTLNQRRPH</sequence>
<reference evidence="1" key="1">
    <citation type="journal article" date="2024" name="Syst. Appl. Microbiol.">
        <title>First single-strain enrichments of Electrothrix cable bacteria, description of E. aestuarii sp. nov. and E. rattekaaiensis sp. nov., and proposal of a cable bacteria taxonomy following the rules of the SeqCode.</title>
        <authorList>
            <person name="Plum-Jensen L.E."/>
            <person name="Schramm A."/>
            <person name="Marshall I.P.G."/>
        </authorList>
    </citation>
    <scope>NUCLEOTIDE SEQUENCE</scope>
    <source>
        <strain evidence="1">Rat1</strain>
    </source>
</reference>
<evidence type="ECO:0000313" key="1">
    <source>
        <dbReference type="EMBL" id="XCN73509.1"/>
    </source>
</evidence>